<dbReference type="AlphaFoldDB" id="A0A494XB74"/>
<dbReference type="GO" id="GO:0098046">
    <property type="term" value="C:type V protein secretion system complex"/>
    <property type="evidence" value="ECO:0007669"/>
    <property type="project" value="TreeGrafter"/>
</dbReference>
<dbReference type="PANTHER" id="PTHR34597:SF1">
    <property type="entry name" value="HEME_HEMOPEXIN TRANSPORTER PROTEIN HUXB"/>
    <property type="match status" value="1"/>
</dbReference>
<dbReference type="InterPro" id="IPR051544">
    <property type="entry name" value="TPS_OM_transporter"/>
</dbReference>
<dbReference type="Pfam" id="PF08479">
    <property type="entry name" value="POTRA_2"/>
    <property type="match status" value="1"/>
</dbReference>
<dbReference type="InterPro" id="IPR013686">
    <property type="entry name" value="Polypept-transport_assoc_ShlB"/>
</dbReference>
<sequence>MSLLIGTFCIGIAPAMPVHAAGPAVPSAGTILQQVEPAAPPAPPSNDTGLRIQQPASGALPPSIAIHIEHIDIVGNTKIDTATLHALVADAEGKDLDLPHIGELAARITDYYHAHGFPLAHAIVPAQTLQAGTVKIEVIEARYGKIDIDNQSRVSDGLLQSTLGGLQSGDVITQADLDRSLLLLADIAGLVVNATLKSGAQAGTSDLIVDAASAPMFSGNLTLDNGGDAYTGRIRGGANADVYNLLHRGDTLGVSALTSGDGMRYGRASYDALLDGSGTQLGGAYSALDYKLNGSLSTLDARGSAQTSSVWLKQPIVRSMTVNVNAQLEYDHLQLNDEIRSTGIQTDRHLDNLTATLSGDVRDGLWGGGLSLWSAGVTDGHVRFDNAVAQAEDALTTNTQGSFVKGNATLTRLQTVTARDTLYVNLTGQWASGNLDASQKLTIGGPNSVRAYDVGVLSGDTGYTFTTELRHAFGPSAYGQWEAIAFVDAAHVEVNRDALLASANSVNLGGVGLGLNWAGPHRLAANLVVAMPVGPTPVQIGSRSSVRAWLLASEAF</sequence>
<keyword evidence="8" id="KW-1185">Reference proteome</keyword>
<protein>
    <submittedName>
        <fullName evidence="7">ShlB/FhaC/HecB family hemolysin secretion/activation protein</fullName>
    </submittedName>
</protein>
<keyword evidence="2" id="KW-0812">Transmembrane</keyword>
<comment type="caution">
    <text evidence="7">The sequence shown here is derived from an EMBL/GenBank/DDBJ whole genome shotgun (WGS) entry which is preliminary data.</text>
</comment>
<dbReference type="GO" id="GO:0046819">
    <property type="term" value="P:protein secretion by the type V secretion system"/>
    <property type="evidence" value="ECO:0007669"/>
    <property type="project" value="TreeGrafter"/>
</dbReference>
<dbReference type="Gene3D" id="3.10.20.310">
    <property type="entry name" value="membrane protein fhac"/>
    <property type="match status" value="1"/>
</dbReference>
<name>A0A494XB74_9BURK</name>
<dbReference type="Proteomes" id="UP000270342">
    <property type="component" value="Unassembled WGS sequence"/>
</dbReference>
<dbReference type="PANTHER" id="PTHR34597">
    <property type="entry name" value="SLR1661 PROTEIN"/>
    <property type="match status" value="1"/>
</dbReference>
<evidence type="ECO:0000256" key="4">
    <source>
        <dbReference type="SAM" id="SignalP"/>
    </source>
</evidence>
<dbReference type="GO" id="GO:0008320">
    <property type="term" value="F:protein transmembrane transporter activity"/>
    <property type="evidence" value="ECO:0007669"/>
    <property type="project" value="TreeGrafter"/>
</dbReference>
<feature type="domain" description="Polypeptide-transport-associated ShlB-type" evidence="6">
    <location>
        <begin position="67"/>
        <end position="140"/>
    </location>
</feature>
<accession>A0A494XB74</accession>
<keyword evidence="1" id="KW-1134">Transmembrane beta strand</keyword>
<gene>
    <name evidence="7" type="ORF">D7S86_22860</name>
</gene>
<evidence type="ECO:0000259" key="5">
    <source>
        <dbReference type="Pfam" id="PF03865"/>
    </source>
</evidence>
<evidence type="ECO:0000313" key="8">
    <source>
        <dbReference type="Proteomes" id="UP000270342"/>
    </source>
</evidence>
<proteinExistence type="predicted"/>
<evidence type="ECO:0000313" key="7">
    <source>
        <dbReference type="EMBL" id="RKP47798.1"/>
    </source>
</evidence>
<evidence type="ECO:0000256" key="3">
    <source>
        <dbReference type="ARBA" id="ARBA00023237"/>
    </source>
</evidence>
<feature type="signal peptide" evidence="4">
    <location>
        <begin position="1"/>
        <end position="20"/>
    </location>
</feature>
<organism evidence="7 8">
    <name type="scientific">Pararobbsia silviterrae</name>
    <dbReference type="NCBI Taxonomy" id="1792498"/>
    <lineage>
        <taxon>Bacteria</taxon>
        <taxon>Pseudomonadati</taxon>
        <taxon>Pseudomonadota</taxon>
        <taxon>Betaproteobacteria</taxon>
        <taxon>Burkholderiales</taxon>
        <taxon>Burkholderiaceae</taxon>
        <taxon>Pararobbsia</taxon>
    </lineage>
</organism>
<dbReference type="Gene3D" id="2.40.160.50">
    <property type="entry name" value="membrane protein fhac: a member of the omp85/tpsb transporter family"/>
    <property type="match status" value="1"/>
</dbReference>
<dbReference type="InterPro" id="IPR005565">
    <property type="entry name" value="Hemolysn_activator_HlyB_C"/>
</dbReference>
<feature type="chain" id="PRO_5019794840" evidence="4">
    <location>
        <begin position="21"/>
        <end position="556"/>
    </location>
</feature>
<keyword evidence="1" id="KW-0472">Membrane</keyword>
<evidence type="ECO:0000259" key="6">
    <source>
        <dbReference type="Pfam" id="PF08479"/>
    </source>
</evidence>
<dbReference type="Pfam" id="PF03865">
    <property type="entry name" value="ShlB"/>
    <property type="match status" value="1"/>
</dbReference>
<dbReference type="EMBL" id="RBZU01000012">
    <property type="protein sequence ID" value="RKP47798.1"/>
    <property type="molecule type" value="Genomic_DNA"/>
</dbReference>
<reference evidence="7 8" key="1">
    <citation type="submission" date="2018-10" db="EMBL/GenBank/DDBJ databases">
        <title>Robbsia sp. DHC34, isolated from soil.</title>
        <authorList>
            <person name="Gao Z.-H."/>
            <person name="Qiu L.-H."/>
        </authorList>
    </citation>
    <scope>NUCLEOTIDE SEQUENCE [LARGE SCALE GENOMIC DNA]</scope>
    <source>
        <strain evidence="7 8">DHC34</strain>
    </source>
</reference>
<keyword evidence="3" id="KW-0998">Cell outer membrane</keyword>
<evidence type="ECO:0000256" key="2">
    <source>
        <dbReference type="ARBA" id="ARBA00022692"/>
    </source>
</evidence>
<keyword evidence="4" id="KW-0732">Signal</keyword>
<feature type="domain" description="Haemolysin activator HlyB C-terminal" evidence="5">
    <location>
        <begin position="203"/>
        <end position="515"/>
    </location>
</feature>
<evidence type="ECO:0000256" key="1">
    <source>
        <dbReference type="ARBA" id="ARBA00022452"/>
    </source>
</evidence>